<feature type="domain" description="Ribosomal protein L9" evidence="9">
    <location>
        <begin position="1"/>
        <end position="45"/>
    </location>
</feature>
<comment type="similarity">
    <text evidence="1 7">Belongs to the bacterial ribosomal protein bL9 family.</text>
</comment>
<dbReference type="KEGG" id="ptan:CRYO30217_00697"/>
<keyword evidence="12" id="KW-1185">Reference proteome</keyword>
<evidence type="ECO:0000259" key="9">
    <source>
        <dbReference type="Pfam" id="PF01281"/>
    </source>
</evidence>
<evidence type="ECO:0000256" key="2">
    <source>
        <dbReference type="ARBA" id="ARBA00022730"/>
    </source>
</evidence>
<dbReference type="EMBL" id="OU015584">
    <property type="protein sequence ID" value="CAG5078520.1"/>
    <property type="molecule type" value="Genomic_DNA"/>
</dbReference>
<evidence type="ECO:0000256" key="7">
    <source>
        <dbReference type="HAMAP-Rule" id="MF_00503"/>
    </source>
</evidence>
<keyword evidence="3 7" id="KW-0694">RNA-binding</keyword>
<protein>
    <recommendedName>
        <fullName evidence="6 7">Large ribosomal subunit protein bL9</fullName>
    </recommendedName>
</protein>
<dbReference type="GO" id="GO:0003735">
    <property type="term" value="F:structural constituent of ribosome"/>
    <property type="evidence" value="ECO:0007669"/>
    <property type="project" value="InterPro"/>
</dbReference>
<dbReference type="GO" id="GO:0006412">
    <property type="term" value="P:translation"/>
    <property type="evidence" value="ECO:0007669"/>
    <property type="project" value="UniProtKB-UniRule"/>
</dbReference>
<feature type="coiled-coil region" evidence="8">
    <location>
        <begin position="48"/>
        <end position="78"/>
    </location>
</feature>
<dbReference type="PANTHER" id="PTHR21368">
    <property type="entry name" value="50S RIBOSOMAL PROTEIN L9"/>
    <property type="match status" value="1"/>
</dbReference>
<comment type="function">
    <text evidence="7">Binds to the 23S rRNA.</text>
</comment>
<dbReference type="Proteomes" id="UP000683507">
    <property type="component" value="Chromosome"/>
</dbReference>
<dbReference type="GO" id="GO:0005840">
    <property type="term" value="C:ribosome"/>
    <property type="evidence" value="ECO:0007669"/>
    <property type="project" value="UniProtKB-KW"/>
</dbReference>
<evidence type="ECO:0000313" key="11">
    <source>
        <dbReference type="EMBL" id="CAG5078520.1"/>
    </source>
</evidence>
<dbReference type="HAMAP" id="MF_00503">
    <property type="entry name" value="Ribosomal_bL9"/>
    <property type="match status" value="1"/>
</dbReference>
<dbReference type="RefSeq" id="WP_258540925.1">
    <property type="nucleotide sequence ID" value="NZ_OU015584.1"/>
</dbReference>
<gene>
    <name evidence="7 11" type="primary">rplI</name>
    <name evidence="11" type="ORF">CRYO30217_00697</name>
</gene>
<keyword evidence="5 7" id="KW-0687">Ribonucleoprotein</keyword>
<sequence>MEVLLKKNVDNLGEKDELVTVKPGYGRNYLIPQGYAILATESIKKMHAETLRQRAHKAEKIKAEAQATADKLAKATIEVGAKVGENGKIFGSVSNVQVGEALTAAGFDIERKKIKLIGDAIKTVGSYQAEVTIHKEIKITIDFKVVEA</sequence>
<evidence type="ECO:0000313" key="12">
    <source>
        <dbReference type="Proteomes" id="UP000683507"/>
    </source>
</evidence>
<feature type="domain" description="Large ribosomal subunit protein bL9 C-terminal" evidence="10">
    <location>
        <begin position="63"/>
        <end position="147"/>
    </location>
</feature>
<keyword evidence="4 7" id="KW-0689">Ribosomal protein</keyword>
<dbReference type="Gene3D" id="3.10.430.100">
    <property type="entry name" value="Ribosomal protein L9, C-terminal domain"/>
    <property type="match status" value="1"/>
</dbReference>
<dbReference type="SUPFAM" id="SSF55658">
    <property type="entry name" value="L9 N-domain-like"/>
    <property type="match status" value="1"/>
</dbReference>
<evidence type="ECO:0000256" key="1">
    <source>
        <dbReference type="ARBA" id="ARBA00010605"/>
    </source>
</evidence>
<dbReference type="InterPro" id="IPR020069">
    <property type="entry name" value="Ribosomal_bL9_C"/>
</dbReference>
<name>A0A916JKK9_9FLAO</name>
<dbReference type="GO" id="GO:1990904">
    <property type="term" value="C:ribonucleoprotein complex"/>
    <property type="evidence" value="ECO:0007669"/>
    <property type="project" value="UniProtKB-KW"/>
</dbReference>
<dbReference type="Pfam" id="PF03948">
    <property type="entry name" value="Ribosomal_L9_C"/>
    <property type="match status" value="1"/>
</dbReference>
<dbReference type="SUPFAM" id="SSF55653">
    <property type="entry name" value="Ribosomal protein L9 C-domain"/>
    <property type="match status" value="1"/>
</dbReference>
<dbReference type="InterPro" id="IPR036935">
    <property type="entry name" value="Ribosomal_bL9_N_sf"/>
</dbReference>
<organism evidence="11 12">
    <name type="scientific">Parvicella tangerina</name>
    <dbReference type="NCBI Taxonomy" id="2829795"/>
    <lineage>
        <taxon>Bacteria</taxon>
        <taxon>Pseudomonadati</taxon>
        <taxon>Bacteroidota</taxon>
        <taxon>Flavobacteriia</taxon>
        <taxon>Flavobacteriales</taxon>
        <taxon>Parvicellaceae</taxon>
        <taxon>Parvicella</taxon>
    </lineage>
</organism>
<evidence type="ECO:0000256" key="4">
    <source>
        <dbReference type="ARBA" id="ARBA00022980"/>
    </source>
</evidence>
<dbReference type="NCBIfam" id="TIGR00158">
    <property type="entry name" value="L9"/>
    <property type="match status" value="1"/>
</dbReference>
<dbReference type="Gene3D" id="3.40.5.10">
    <property type="entry name" value="Ribosomal protein L9, N-terminal domain"/>
    <property type="match status" value="1"/>
</dbReference>
<evidence type="ECO:0000256" key="3">
    <source>
        <dbReference type="ARBA" id="ARBA00022884"/>
    </source>
</evidence>
<dbReference type="AlphaFoldDB" id="A0A916JKK9"/>
<dbReference type="InterPro" id="IPR020070">
    <property type="entry name" value="Ribosomal_bL9_N"/>
</dbReference>
<accession>A0A916JKK9</accession>
<evidence type="ECO:0000256" key="6">
    <source>
        <dbReference type="ARBA" id="ARBA00035292"/>
    </source>
</evidence>
<dbReference type="Pfam" id="PF01281">
    <property type="entry name" value="Ribosomal_L9_N"/>
    <property type="match status" value="1"/>
</dbReference>
<evidence type="ECO:0000256" key="5">
    <source>
        <dbReference type="ARBA" id="ARBA00023274"/>
    </source>
</evidence>
<dbReference type="GO" id="GO:0019843">
    <property type="term" value="F:rRNA binding"/>
    <property type="evidence" value="ECO:0007669"/>
    <property type="project" value="UniProtKB-UniRule"/>
</dbReference>
<keyword evidence="2 7" id="KW-0699">rRNA-binding</keyword>
<evidence type="ECO:0000259" key="10">
    <source>
        <dbReference type="Pfam" id="PF03948"/>
    </source>
</evidence>
<keyword evidence="8" id="KW-0175">Coiled coil</keyword>
<dbReference type="InterPro" id="IPR036791">
    <property type="entry name" value="Ribosomal_bL9_C_sf"/>
</dbReference>
<dbReference type="InterPro" id="IPR020594">
    <property type="entry name" value="Ribosomal_bL9_bac/chp"/>
</dbReference>
<reference evidence="11" key="1">
    <citation type="submission" date="2021-04" db="EMBL/GenBank/DDBJ databases">
        <authorList>
            <person name="Rodrigo-Torres L."/>
            <person name="Arahal R. D."/>
            <person name="Lucena T."/>
        </authorList>
    </citation>
    <scope>NUCLEOTIDE SEQUENCE</scope>
    <source>
        <strain evidence="11">AS29M-1</strain>
    </source>
</reference>
<dbReference type="InterPro" id="IPR009027">
    <property type="entry name" value="Ribosomal_bL9/RNase_H1_N"/>
</dbReference>
<dbReference type="InterPro" id="IPR000244">
    <property type="entry name" value="Ribosomal_bL9"/>
</dbReference>
<evidence type="ECO:0000256" key="8">
    <source>
        <dbReference type="SAM" id="Coils"/>
    </source>
</evidence>
<proteinExistence type="inferred from homology"/>